<evidence type="ECO:0000256" key="7">
    <source>
        <dbReference type="ARBA" id="ARBA00022729"/>
    </source>
</evidence>
<dbReference type="Pfam" id="PF00593">
    <property type="entry name" value="TonB_dep_Rec_b-barrel"/>
    <property type="match status" value="1"/>
</dbReference>
<dbReference type="PROSITE" id="PS52016">
    <property type="entry name" value="TONB_DEPENDENT_REC_3"/>
    <property type="match status" value="1"/>
</dbReference>
<dbReference type="GO" id="GO:0015344">
    <property type="term" value="F:siderophore uptake transmembrane transporter activity"/>
    <property type="evidence" value="ECO:0007669"/>
    <property type="project" value="TreeGrafter"/>
</dbReference>
<comment type="similarity">
    <text evidence="2 14 16">Belongs to the TonB-dependent receptor family.</text>
</comment>
<dbReference type="RefSeq" id="WP_088699442.1">
    <property type="nucleotide sequence ID" value="NZ_JPUA01000019.1"/>
</dbReference>
<dbReference type="CDD" id="cd01347">
    <property type="entry name" value="ligand_gated_channel"/>
    <property type="match status" value="1"/>
</dbReference>
<dbReference type="AlphaFoldDB" id="A0A246S1U5"/>
<evidence type="ECO:0000256" key="5">
    <source>
        <dbReference type="ARBA" id="ARBA00022496"/>
    </source>
</evidence>
<dbReference type="EMBL" id="JPUA01000019">
    <property type="protein sequence ID" value="OWV30371.1"/>
    <property type="molecule type" value="Genomic_DNA"/>
</dbReference>
<dbReference type="PROSITE" id="PS01156">
    <property type="entry name" value="TONB_DEPENDENT_REC_2"/>
    <property type="match status" value="1"/>
</dbReference>
<keyword evidence="13 14" id="KW-0998">Cell outer membrane</keyword>
<evidence type="ECO:0000259" key="19">
    <source>
        <dbReference type="Pfam" id="PF07715"/>
    </source>
</evidence>
<evidence type="ECO:0000256" key="2">
    <source>
        <dbReference type="ARBA" id="ARBA00009810"/>
    </source>
</evidence>
<evidence type="ECO:0000256" key="3">
    <source>
        <dbReference type="ARBA" id="ARBA00022448"/>
    </source>
</evidence>
<evidence type="ECO:0000256" key="1">
    <source>
        <dbReference type="ARBA" id="ARBA00004571"/>
    </source>
</evidence>
<keyword evidence="10 16" id="KW-0798">TonB box</keyword>
<keyword evidence="7 17" id="KW-0732">Signal</keyword>
<dbReference type="InterPro" id="IPR037066">
    <property type="entry name" value="Plug_dom_sf"/>
</dbReference>
<evidence type="ECO:0000256" key="11">
    <source>
        <dbReference type="ARBA" id="ARBA00023136"/>
    </source>
</evidence>
<evidence type="ECO:0000256" key="8">
    <source>
        <dbReference type="ARBA" id="ARBA00023004"/>
    </source>
</evidence>
<dbReference type="InterPro" id="IPR000531">
    <property type="entry name" value="Beta-barrel_TonB"/>
</dbReference>
<dbReference type="InterPro" id="IPR010917">
    <property type="entry name" value="TonB_rcpt_CS"/>
</dbReference>
<dbReference type="GO" id="GO:0038023">
    <property type="term" value="F:signaling receptor activity"/>
    <property type="evidence" value="ECO:0007669"/>
    <property type="project" value="InterPro"/>
</dbReference>
<keyword evidence="6 14" id="KW-0812">Transmembrane</keyword>
<evidence type="ECO:0000256" key="6">
    <source>
        <dbReference type="ARBA" id="ARBA00022692"/>
    </source>
</evidence>
<feature type="domain" description="TonB-dependent receptor plug" evidence="19">
    <location>
        <begin position="99"/>
        <end position="196"/>
    </location>
</feature>
<evidence type="ECO:0000313" key="20">
    <source>
        <dbReference type="EMBL" id="OWV30371.1"/>
    </source>
</evidence>
<evidence type="ECO:0000256" key="10">
    <source>
        <dbReference type="ARBA" id="ARBA00023077"/>
    </source>
</evidence>
<keyword evidence="3 14" id="KW-0813">Transport</keyword>
<keyword evidence="5" id="KW-0410">Iron transport</keyword>
<dbReference type="PANTHER" id="PTHR32552">
    <property type="entry name" value="FERRICHROME IRON RECEPTOR-RELATED"/>
    <property type="match status" value="1"/>
</dbReference>
<dbReference type="InterPro" id="IPR012910">
    <property type="entry name" value="Plug_dom"/>
</dbReference>
<keyword evidence="21" id="KW-1185">Reference proteome</keyword>
<organism evidence="20 21">
    <name type="scientific">Halomonas campaniensis</name>
    <dbReference type="NCBI Taxonomy" id="213554"/>
    <lineage>
        <taxon>Bacteria</taxon>
        <taxon>Pseudomonadati</taxon>
        <taxon>Pseudomonadota</taxon>
        <taxon>Gammaproteobacteria</taxon>
        <taxon>Oceanospirillales</taxon>
        <taxon>Halomonadaceae</taxon>
        <taxon>Halomonas</taxon>
    </lineage>
</organism>
<accession>A0A246S1U5</accession>
<dbReference type="Gene3D" id="2.40.170.20">
    <property type="entry name" value="TonB-dependent receptor, beta-barrel domain"/>
    <property type="match status" value="1"/>
</dbReference>
<evidence type="ECO:0000256" key="16">
    <source>
        <dbReference type="RuleBase" id="RU003357"/>
    </source>
</evidence>
<gene>
    <name evidence="20" type="ORF">JI62_06780</name>
</gene>
<evidence type="ECO:0000313" key="21">
    <source>
        <dbReference type="Proteomes" id="UP000197334"/>
    </source>
</evidence>
<proteinExistence type="inferred from homology"/>
<dbReference type="SUPFAM" id="SSF56935">
    <property type="entry name" value="Porins"/>
    <property type="match status" value="1"/>
</dbReference>
<comment type="subcellular location">
    <subcellularLocation>
        <location evidence="1 14">Cell outer membrane</location>
        <topology evidence="1 14">Multi-pass membrane protein</topology>
    </subcellularLocation>
</comment>
<dbReference type="NCBIfam" id="TIGR01783">
    <property type="entry name" value="TonB-siderophor"/>
    <property type="match status" value="1"/>
</dbReference>
<dbReference type="Pfam" id="PF07715">
    <property type="entry name" value="Plug"/>
    <property type="match status" value="1"/>
</dbReference>
<comment type="caution">
    <text evidence="20">The sequence shown here is derived from an EMBL/GenBank/DDBJ whole genome shotgun (WGS) entry which is preliminary data.</text>
</comment>
<reference evidence="20 21" key="1">
    <citation type="submission" date="2014-08" db="EMBL/GenBank/DDBJ databases">
        <title>Draft genome sequence of a novel L-asparaginase producing marine bacterium, Halomonas campaniensis.</title>
        <authorList>
            <person name="Sundarakrishnan B."/>
            <person name="Moushumi Priya A."/>
            <person name="Raman G."/>
            <person name="Sakthivel N."/>
            <person name="Park S."/>
            <person name="Jayachandran S."/>
        </authorList>
    </citation>
    <scope>NUCLEOTIDE SEQUENCE [LARGE SCALE GENOMIC DNA]</scope>
    <source>
        <strain evidence="20 21">SK03</strain>
    </source>
</reference>
<dbReference type="GO" id="GO:0015891">
    <property type="term" value="P:siderophore transport"/>
    <property type="evidence" value="ECO:0007669"/>
    <property type="project" value="InterPro"/>
</dbReference>
<name>A0A246S1U5_9GAMM</name>
<feature type="signal peptide" evidence="17">
    <location>
        <begin position="1"/>
        <end position="50"/>
    </location>
</feature>
<evidence type="ECO:0000256" key="13">
    <source>
        <dbReference type="ARBA" id="ARBA00023237"/>
    </source>
</evidence>
<evidence type="ECO:0000259" key="18">
    <source>
        <dbReference type="Pfam" id="PF00593"/>
    </source>
</evidence>
<sequence length="741" mass="80225">MPLRCHHRPSQPARALHCASYANPLSLVRRAFPLALSASAALLLSSQILAQDQESEASSTSVLTPITVHGEATTVNDAYAGGQVTYSNRAGFLGHKDFMETPFNAISYTDRFIQNQQAQTITDVIAATDPSVFSNGVTSAWSETYSIRGFDASTRDVTFGGLAGMAPYYRTSPEMFERIEVLKGPSALLNGMPPGGSVGGAINLVPKRAGDEPLTRFTTTYMSDAQLGGHLDVGRRLGDDQQFGVRFNGVYRDGEGAVESQKPRIQMGSLGLDWRGEQARLSADLYSADDHIDGPVRGINLAPGLAVPTPPDADTLINPNWAFADTRDKGAILRGEFDFTDEIMGYASMGRSETNYTYNGAMSSLVLDDQGNYRTSIGQLAFDVEKTSAEVGLRGHFQTGAVSHAISVNATHYEHEQHDYGRRTVPGADWVTNLYDPQWGEAAEFITPHIMHTELRLNSYGLADTLSFADDRLQLTLGARRQEVVSDAYSVATGARISRYDESAVTPAAALLFKATDRVSLYANYIEGLSQGATAPMSAANAGEVFEPYTTKQHEVGVKLDLGDFSHTLSLYEIKRPSSYTDLETNIFSVGGEQRNRGVEWSFFGSPLSNLRLMGGIAYVDPEITRAASDEEQGNQATGVPDLQAKLGTEWDLPAVPGLTLTANATAMSEQYINSDNSLSVPGHTIYDVGARYASNLSGYPLTLRATVNNVTDKTYWAMPQLSSLALGAPRTFMFSASLDF</sequence>
<dbReference type="GO" id="GO:0009279">
    <property type="term" value="C:cell outer membrane"/>
    <property type="evidence" value="ECO:0007669"/>
    <property type="project" value="UniProtKB-SubCell"/>
</dbReference>
<evidence type="ECO:0000256" key="17">
    <source>
        <dbReference type="SAM" id="SignalP"/>
    </source>
</evidence>
<feature type="domain" description="TonB-dependent receptor-like beta-barrel" evidence="18">
    <location>
        <begin position="286"/>
        <end position="711"/>
    </location>
</feature>
<keyword evidence="11 14" id="KW-0472">Membrane</keyword>
<protein>
    <submittedName>
        <fullName evidence="20">Ferric anguibactin receptor</fullName>
    </submittedName>
</protein>
<evidence type="ECO:0000256" key="4">
    <source>
        <dbReference type="ARBA" id="ARBA00022452"/>
    </source>
</evidence>
<dbReference type="InterPro" id="IPR010105">
    <property type="entry name" value="TonB_sidphr_rcpt"/>
</dbReference>
<evidence type="ECO:0000256" key="14">
    <source>
        <dbReference type="PROSITE-ProRule" id="PRU01360"/>
    </source>
</evidence>
<feature type="chain" id="PRO_5012060511" evidence="17">
    <location>
        <begin position="51"/>
        <end position="741"/>
    </location>
</feature>
<keyword evidence="8" id="KW-0408">Iron</keyword>
<dbReference type="InterPro" id="IPR036942">
    <property type="entry name" value="Beta-barrel_TonB_sf"/>
</dbReference>
<keyword evidence="12 20" id="KW-0675">Receptor</keyword>
<keyword evidence="9" id="KW-0406">Ion transport</keyword>
<evidence type="ECO:0000256" key="12">
    <source>
        <dbReference type="ARBA" id="ARBA00023170"/>
    </source>
</evidence>
<dbReference type="InterPro" id="IPR039426">
    <property type="entry name" value="TonB-dep_rcpt-like"/>
</dbReference>
<evidence type="ECO:0000256" key="15">
    <source>
        <dbReference type="PROSITE-ProRule" id="PRU10144"/>
    </source>
</evidence>
<dbReference type="Proteomes" id="UP000197334">
    <property type="component" value="Unassembled WGS sequence"/>
</dbReference>
<feature type="short sequence motif" description="TonB C-terminal box" evidence="15">
    <location>
        <begin position="724"/>
        <end position="741"/>
    </location>
</feature>
<dbReference type="PANTHER" id="PTHR32552:SF82">
    <property type="entry name" value="FCUA PROTEIN"/>
    <property type="match status" value="1"/>
</dbReference>
<dbReference type="OrthoDB" id="8732650at2"/>
<keyword evidence="4 14" id="KW-1134">Transmembrane beta strand</keyword>
<dbReference type="Gene3D" id="2.170.130.10">
    <property type="entry name" value="TonB-dependent receptor, plug domain"/>
    <property type="match status" value="1"/>
</dbReference>
<evidence type="ECO:0000256" key="9">
    <source>
        <dbReference type="ARBA" id="ARBA00023065"/>
    </source>
</evidence>